<dbReference type="InParanoid" id="A0A074YXN0"/>
<dbReference type="STRING" id="1043005.A0A074YXN0"/>
<dbReference type="AlphaFoldDB" id="A0A074YXN0"/>
<dbReference type="Proteomes" id="UP000030641">
    <property type="component" value="Unassembled WGS sequence"/>
</dbReference>
<reference evidence="2 3" key="1">
    <citation type="journal article" date="2014" name="BMC Genomics">
        <title>Genome sequencing of four Aureobasidium pullulans varieties: biotechnological potential, stress tolerance, and description of new species.</title>
        <authorList>
            <person name="Gostin Ar C."/>
            <person name="Ohm R.A."/>
            <person name="Kogej T."/>
            <person name="Sonjak S."/>
            <person name="Turk M."/>
            <person name="Zajc J."/>
            <person name="Zalar P."/>
            <person name="Grube M."/>
            <person name="Sun H."/>
            <person name="Han J."/>
            <person name="Sharma A."/>
            <person name="Chiniquy J."/>
            <person name="Ngan C.Y."/>
            <person name="Lipzen A."/>
            <person name="Barry K."/>
            <person name="Grigoriev I.V."/>
            <person name="Gunde-Cimerman N."/>
        </authorList>
    </citation>
    <scope>NUCLEOTIDE SEQUENCE [LARGE SCALE GENOMIC DNA]</scope>
    <source>
        <strain evidence="2 3">EXF-2481</strain>
    </source>
</reference>
<evidence type="ECO:0000313" key="3">
    <source>
        <dbReference type="Proteomes" id="UP000030641"/>
    </source>
</evidence>
<evidence type="ECO:0000313" key="2">
    <source>
        <dbReference type="EMBL" id="KEQ98937.1"/>
    </source>
</evidence>
<dbReference type="OrthoDB" id="2289918at2759"/>
<dbReference type="RefSeq" id="XP_013347708.1">
    <property type="nucleotide sequence ID" value="XM_013492254.1"/>
</dbReference>
<dbReference type="Pfam" id="PF13919">
    <property type="entry name" value="ASXH"/>
    <property type="match status" value="1"/>
</dbReference>
<feature type="domain" description="ASX DEUBAD" evidence="1">
    <location>
        <begin position="163"/>
        <end position="280"/>
    </location>
</feature>
<sequence length="292" mass="33558">MPTASSTTYLARQNDRCILNTFGKILLYLGPIRQSRPLRARTGRLCSFFPTPRSSPHLHITTLQLHFILNVTDTTFYQHTPTTHLLTCASSLAGGDPFTEPNSDHSNKHFSFSPDPSVSEIVRNFIWGSKLGQPVPATLEKEQEYLGLIYIGELYDDHIENMSDRLITQANSRLTKANLVTLLTKQEAWSSLDLETRRELYRMLPSTLKGDMVAIDPDMHPLKTGFAKYIKHFIYEWEQDLAAGRRTAKWQREAKQASGERMAGAYDGWKETEREEHWGQKYDREHYHAKTL</sequence>
<proteinExistence type="predicted"/>
<organism evidence="2 3">
    <name type="scientific">Aureobasidium subglaciale (strain EXF-2481)</name>
    <name type="common">Aureobasidium pullulans var. subglaciale</name>
    <dbReference type="NCBI Taxonomy" id="1043005"/>
    <lineage>
        <taxon>Eukaryota</taxon>
        <taxon>Fungi</taxon>
        <taxon>Dikarya</taxon>
        <taxon>Ascomycota</taxon>
        <taxon>Pezizomycotina</taxon>
        <taxon>Dothideomycetes</taxon>
        <taxon>Dothideomycetidae</taxon>
        <taxon>Dothideales</taxon>
        <taxon>Saccotheciaceae</taxon>
        <taxon>Aureobasidium</taxon>
    </lineage>
</organism>
<protein>
    <recommendedName>
        <fullName evidence="1">ASX DEUBAD domain-containing protein</fullName>
    </recommendedName>
</protein>
<keyword evidence="3" id="KW-1185">Reference proteome</keyword>
<dbReference type="GeneID" id="25366133"/>
<dbReference type="HOGENOM" id="CLU_953110_0_0_1"/>
<dbReference type="EMBL" id="KL584751">
    <property type="protein sequence ID" value="KEQ98937.1"/>
    <property type="molecule type" value="Genomic_DNA"/>
</dbReference>
<dbReference type="InterPro" id="IPR028020">
    <property type="entry name" value="ASX_DEUBAD_dom"/>
</dbReference>
<evidence type="ECO:0000259" key="1">
    <source>
        <dbReference type="Pfam" id="PF13919"/>
    </source>
</evidence>
<name>A0A074YXN0_AURSE</name>
<accession>A0A074YXN0</accession>
<gene>
    <name evidence="2" type="ORF">AUEXF2481DRAFT_385307</name>
</gene>